<organism evidence="1 2">
    <name type="scientific">Pseudomonas fortuita</name>
    <dbReference type="NCBI Taxonomy" id="3233375"/>
    <lineage>
        <taxon>Bacteria</taxon>
        <taxon>Pseudomonadati</taxon>
        <taxon>Pseudomonadota</taxon>
        <taxon>Gammaproteobacteria</taxon>
        <taxon>Pseudomonadales</taxon>
        <taxon>Pseudomonadaceae</taxon>
        <taxon>Pseudomonas</taxon>
    </lineage>
</organism>
<sequence length="261" mass="28848">MKVVVTQNQMIDLGGSMLNEDGPHAAGLASVTAVGLFDSEERLVPLVSEYLTQAIKTANLSFPSAQTYGRNIGYLLENLKGTTTFHNSSWDEILLNVSQQGIARYFIHLREVEGLSSVTIRNRDGCYAALFNDFLCVGRNHQPALREDNPYAAGFISPPPKRKLISPCSLKDLKSLILSTDSERERVLLQSIFDAGLRRSEVGRITLSAVSKALDFSRANFIGENDIEWIHPDYCPLLIAGSKGRGQELKERYAIVSKSTL</sequence>
<protein>
    <submittedName>
        <fullName evidence="1">Uncharacterized protein</fullName>
    </submittedName>
</protein>
<reference evidence="1" key="1">
    <citation type="journal article" date="2024" name="Int. J. Syst. Evol. Microbiol.">
        <title>Pseudomonas fortuita sp. nov., isolated from the endosphere of a wild yam.</title>
        <authorList>
            <person name="Carlier A."/>
            <person name="Beaumel M."/>
            <person name="Moreau S."/>
            <person name="Acar T."/>
            <person name="Sana T.G."/>
            <person name="Cnockaert M."/>
            <person name="Vandamme P."/>
        </authorList>
    </citation>
    <scope>NUCLEOTIDE SEQUENCE</scope>
    <source>
        <strain evidence="1">GMI12077</strain>
    </source>
</reference>
<keyword evidence="2" id="KW-1185">Reference proteome</keyword>
<name>A0ACD4P6S4_9PSED</name>
<dbReference type="EMBL" id="CP114035">
    <property type="protein sequence ID" value="WAP63567.1"/>
    <property type="molecule type" value="Genomic_DNA"/>
</dbReference>
<accession>A0ACD4P6S4</accession>
<evidence type="ECO:0000313" key="2">
    <source>
        <dbReference type="Proteomes" id="UP001163982"/>
    </source>
</evidence>
<evidence type="ECO:0000313" key="1">
    <source>
        <dbReference type="EMBL" id="WAP63567.1"/>
    </source>
</evidence>
<gene>
    <name evidence="1" type="ORF">OZ911_27445</name>
</gene>
<dbReference type="Proteomes" id="UP001163982">
    <property type="component" value="Chromosome"/>
</dbReference>
<proteinExistence type="predicted"/>